<evidence type="ECO:0000313" key="2">
    <source>
        <dbReference type="EMBL" id="KLO14824.1"/>
    </source>
</evidence>
<dbReference type="EMBL" id="KQ085938">
    <property type="protein sequence ID" value="KLO14824.1"/>
    <property type="molecule type" value="Genomic_DNA"/>
</dbReference>
<proteinExistence type="predicted"/>
<dbReference type="OrthoDB" id="275457at2759"/>
<evidence type="ECO:0000259" key="1">
    <source>
        <dbReference type="Pfam" id="PF13460"/>
    </source>
</evidence>
<dbReference type="PANTHER" id="PTHR12126:SF11">
    <property type="entry name" value="NADH DEHYDROGENASE [UBIQUINONE] 1 ALPHA SUBCOMPLEX SUBUNIT 9, MITOCHONDRIAL"/>
    <property type="match status" value="1"/>
</dbReference>
<dbReference type="Pfam" id="PF13460">
    <property type="entry name" value="NAD_binding_10"/>
    <property type="match status" value="1"/>
</dbReference>
<dbReference type="SUPFAM" id="SSF51735">
    <property type="entry name" value="NAD(P)-binding Rossmann-fold domains"/>
    <property type="match status" value="1"/>
</dbReference>
<dbReference type="CDD" id="cd05271">
    <property type="entry name" value="NDUFA9_like_SDR_a"/>
    <property type="match status" value="1"/>
</dbReference>
<sequence>MLASTSSRLRAGSAPLRRGLHDLVTTPSKKPIISYGPPGRSAVTGHVVTVFGCTGFLGRYLVSKLARAGTQVIVPYRDDYEMRHLKVMGDLGQVLPLEWDIRNEQQIAECLRHSDTVYNLVGREYETKNFDYASVHSTGAQRIAKVASENGVSRLIHVSHLNASSSSTSAFYRTKAEGEELVKSAFPNATIVRPAALFGYEDKLLNSIARWPIWFKLNHGRTEIRPVHVMDVAQALTNLLSIPDAPQLINLPGPSKVSYAYLLGLVASVSYNPPSKAPTLPKSVATALTRISQSVWWPTICPDEVERRYMNDVDTPGNWDAVGVEPDEIETFAIKYLRQYRSAENYVRPVVLPTSRVVEF</sequence>
<reference evidence="2 3" key="1">
    <citation type="submission" date="2015-04" db="EMBL/GenBank/DDBJ databases">
        <title>Complete genome sequence of Schizopora paradoxa KUC8140, a cosmopolitan wood degrader in East Asia.</title>
        <authorList>
            <consortium name="DOE Joint Genome Institute"/>
            <person name="Min B."/>
            <person name="Park H."/>
            <person name="Jang Y."/>
            <person name="Kim J.-J."/>
            <person name="Kim K.H."/>
            <person name="Pangilinan J."/>
            <person name="Lipzen A."/>
            <person name="Riley R."/>
            <person name="Grigoriev I.V."/>
            <person name="Spatafora J.W."/>
            <person name="Choi I.-G."/>
        </authorList>
    </citation>
    <scope>NUCLEOTIDE SEQUENCE [LARGE SCALE GENOMIC DNA]</scope>
    <source>
        <strain evidence="2 3">KUC8140</strain>
    </source>
</reference>
<dbReference type="InterPro" id="IPR016040">
    <property type="entry name" value="NAD(P)-bd_dom"/>
</dbReference>
<dbReference type="GO" id="GO:0005739">
    <property type="term" value="C:mitochondrion"/>
    <property type="evidence" value="ECO:0007669"/>
    <property type="project" value="TreeGrafter"/>
</dbReference>
<dbReference type="Gene3D" id="3.40.50.720">
    <property type="entry name" value="NAD(P)-binding Rossmann-like Domain"/>
    <property type="match status" value="1"/>
</dbReference>
<dbReference type="PANTHER" id="PTHR12126">
    <property type="entry name" value="NADH-UBIQUINONE OXIDOREDUCTASE 39 KDA SUBUNIT-RELATED"/>
    <property type="match status" value="1"/>
</dbReference>
<accession>A0A0H2RSI6</accession>
<organism evidence="2 3">
    <name type="scientific">Schizopora paradoxa</name>
    <dbReference type="NCBI Taxonomy" id="27342"/>
    <lineage>
        <taxon>Eukaryota</taxon>
        <taxon>Fungi</taxon>
        <taxon>Dikarya</taxon>
        <taxon>Basidiomycota</taxon>
        <taxon>Agaricomycotina</taxon>
        <taxon>Agaricomycetes</taxon>
        <taxon>Hymenochaetales</taxon>
        <taxon>Schizoporaceae</taxon>
        <taxon>Schizopora</taxon>
    </lineage>
</organism>
<dbReference type="InterPro" id="IPR051207">
    <property type="entry name" value="ComplexI_NDUFA9_subunit"/>
</dbReference>
<dbReference type="STRING" id="27342.A0A0H2RSI6"/>
<dbReference type="InParanoid" id="A0A0H2RSI6"/>
<dbReference type="AlphaFoldDB" id="A0A0H2RSI6"/>
<gene>
    <name evidence="2" type="ORF">SCHPADRAFT_902959</name>
</gene>
<protein>
    <submittedName>
        <fullName evidence="2">NADH dehydrogenase</fullName>
    </submittedName>
</protein>
<dbReference type="InterPro" id="IPR036291">
    <property type="entry name" value="NAD(P)-bd_dom_sf"/>
</dbReference>
<keyword evidence="3" id="KW-1185">Reference proteome</keyword>
<name>A0A0H2RSI6_9AGAM</name>
<dbReference type="GO" id="GO:0044877">
    <property type="term" value="F:protein-containing complex binding"/>
    <property type="evidence" value="ECO:0007669"/>
    <property type="project" value="TreeGrafter"/>
</dbReference>
<feature type="domain" description="NAD(P)-binding" evidence="1">
    <location>
        <begin position="52"/>
        <end position="197"/>
    </location>
</feature>
<evidence type="ECO:0000313" key="3">
    <source>
        <dbReference type="Proteomes" id="UP000053477"/>
    </source>
</evidence>
<dbReference type="Proteomes" id="UP000053477">
    <property type="component" value="Unassembled WGS sequence"/>
</dbReference>